<name>A0A6N8HEZ7_9FLAO</name>
<dbReference type="AlphaFoldDB" id="A0A6N8HEZ7"/>
<proteinExistence type="predicted"/>
<evidence type="ECO:0000313" key="1">
    <source>
        <dbReference type="EMBL" id="MUV04281.1"/>
    </source>
</evidence>
<dbReference type="OrthoDB" id="1366767at2"/>
<dbReference type="EMBL" id="WOWP01000041">
    <property type="protein sequence ID" value="MUV04281.1"/>
    <property type="molecule type" value="Genomic_DNA"/>
</dbReference>
<comment type="caution">
    <text evidence="1">The sequence shown here is derived from an EMBL/GenBank/DDBJ whole genome shotgun (WGS) entry which is preliminary data.</text>
</comment>
<organism evidence="1 2">
    <name type="scientific">Flavobacterium rakeshii</name>
    <dbReference type="NCBI Taxonomy" id="1038845"/>
    <lineage>
        <taxon>Bacteria</taxon>
        <taxon>Pseudomonadati</taxon>
        <taxon>Bacteroidota</taxon>
        <taxon>Flavobacteriia</taxon>
        <taxon>Flavobacteriales</taxon>
        <taxon>Flavobacteriaceae</taxon>
        <taxon>Flavobacterium</taxon>
    </lineage>
</organism>
<evidence type="ECO:0000313" key="2">
    <source>
        <dbReference type="Proteomes" id="UP000433945"/>
    </source>
</evidence>
<sequence>MDWSFIEDNYPNYYSCDLILLSDILRRKVDGEQISINDEKLISGWDVKKVLTNLEEEIFLKALISKSKK</sequence>
<accession>A0A6N8HEZ7</accession>
<keyword evidence="2" id="KW-1185">Reference proteome</keyword>
<gene>
    <name evidence="1" type="ORF">GN157_11225</name>
</gene>
<reference evidence="1 2" key="1">
    <citation type="submission" date="2019-12" db="EMBL/GenBank/DDBJ databases">
        <authorList>
            <person name="Sun J.-Q."/>
        </authorList>
    </citation>
    <scope>NUCLEOTIDE SEQUENCE [LARGE SCALE GENOMIC DNA]</scope>
    <source>
        <strain evidence="1 2">JCM 17928</strain>
    </source>
</reference>
<dbReference type="Proteomes" id="UP000433945">
    <property type="component" value="Unassembled WGS sequence"/>
</dbReference>
<dbReference type="RefSeq" id="WP_157483492.1">
    <property type="nucleotide sequence ID" value="NZ_WOWP01000041.1"/>
</dbReference>
<protein>
    <submittedName>
        <fullName evidence="1">Uncharacterized protein</fullName>
    </submittedName>
</protein>